<sequence length="293" mass="31777">MTFQIQAEFSEETDLQKTKHGKDLNRFLFRLGVMVLCVLAVATTGFLLSPYAPNSPDFLNRLSPPSEAHWLGTDQLGRDIATRLLYGGIWSLGLAFLITFVGAVMGTMIGLVAGHFGRAADVVLMRMTDSFFAFPELIAAVTIAGVLGPSTANMVFALILVGWMKFARLVRSLSIDLVHRDFVVQARLNGLPSTLILWRHILPNIGPSLLVLWTNAWSRSILSISGLSFLGFGVQPPNAEWGAMLLDGKAYMQTAPYLMIFPGAAILLCVLAINLAGDRLRDLLGGNSVGTGK</sequence>
<keyword evidence="5" id="KW-0571">Peptide transport</keyword>
<proteinExistence type="inferred from homology"/>
<evidence type="ECO:0000313" key="12">
    <source>
        <dbReference type="Proteomes" id="UP000049983"/>
    </source>
</evidence>
<accession>A0A0M7AEC3</accession>
<keyword evidence="4 9" id="KW-0812">Transmembrane</keyword>
<feature type="transmembrane region" description="Helical" evidence="9">
    <location>
        <begin position="255"/>
        <end position="276"/>
    </location>
</feature>
<dbReference type="CDD" id="cd06261">
    <property type="entry name" value="TM_PBP2"/>
    <property type="match status" value="1"/>
</dbReference>
<feature type="transmembrane region" description="Helical" evidence="9">
    <location>
        <begin position="89"/>
        <end position="116"/>
    </location>
</feature>
<evidence type="ECO:0000259" key="10">
    <source>
        <dbReference type="PROSITE" id="PS50928"/>
    </source>
</evidence>
<dbReference type="GO" id="GO:0015833">
    <property type="term" value="P:peptide transport"/>
    <property type="evidence" value="ECO:0007669"/>
    <property type="project" value="UniProtKB-KW"/>
</dbReference>
<evidence type="ECO:0000256" key="5">
    <source>
        <dbReference type="ARBA" id="ARBA00022856"/>
    </source>
</evidence>
<keyword evidence="7 9" id="KW-1133">Transmembrane helix</keyword>
<keyword evidence="3" id="KW-1003">Cell membrane</keyword>
<dbReference type="GO" id="GO:0005886">
    <property type="term" value="C:plasma membrane"/>
    <property type="evidence" value="ECO:0007669"/>
    <property type="project" value="UniProtKB-SubCell"/>
</dbReference>
<dbReference type="GeneID" id="97667491"/>
<dbReference type="Pfam" id="PF00528">
    <property type="entry name" value="BPD_transp_1"/>
    <property type="match status" value="1"/>
</dbReference>
<evidence type="ECO:0000256" key="8">
    <source>
        <dbReference type="ARBA" id="ARBA00023136"/>
    </source>
</evidence>
<evidence type="ECO:0000256" key="6">
    <source>
        <dbReference type="ARBA" id="ARBA00022927"/>
    </source>
</evidence>
<organism evidence="11 12">
    <name type="scientific">Roseibium album</name>
    <dbReference type="NCBI Taxonomy" id="311410"/>
    <lineage>
        <taxon>Bacteria</taxon>
        <taxon>Pseudomonadati</taxon>
        <taxon>Pseudomonadota</taxon>
        <taxon>Alphaproteobacteria</taxon>
        <taxon>Hyphomicrobiales</taxon>
        <taxon>Stappiaceae</taxon>
        <taxon>Roseibium</taxon>
    </lineage>
</organism>
<dbReference type="PANTHER" id="PTHR43386:SF1">
    <property type="entry name" value="D,D-DIPEPTIDE TRANSPORT SYSTEM PERMEASE PROTEIN DDPC-RELATED"/>
    <property type="match status" value="1"/>
</dbReference>
<dbReference type="GO" id="GO:0055085">
    <property type="term" value="P:transmembrane transport"/>
    <property type="evidence" value="ECO:0007669"/>
    <property type="project" value="InterPro"/>
</dbReference>
<dbReference type="InterPro" id="IPR035906">
    <property type="entry name" value="MetI-like_sf"/>
</dbReference>
<dbReference type="RefSeq" id="WP_055115743.1">
    <property type="nucleotide sequence ID" value="NZ_CXWA01000003.1"/>
</dbReference>
<dbReference type="InterPro" id="IPR050366">
    <property type="entry name" value="BP-dependent_transpt_permease"/>
</dbReference>
<reference evidence="12" key="1">
    <citation type="submission" date="2015-07" db="EMBL/GenBank/DDBJ databases">
        <authorList>
            <person name="Rodrigo-Torres Lidia"/>
            <person name="Arahal R.David."/>
        </authorList>
    </citation>
    <scope>NUCLEOTIDE SEQUENCE [LARGE SCALE GENOMIC DNA]</scope>
    <source>
        <strain evidence="12">CECT 5096</strain>
    </source>
</reference>
<comment type="similarity">
    <text evidence="9">Belongs to the binding-protein-dependent transport system permease family.</text>
</comment>
<feature type="transmembrane region" description="Helical" evidence="9">
    <location>
        <begin position="27"/>
        <end position="48"/>
    </location>
</feature>
<dbReference type="OrthoDB" id="9766870at2"/>
<keyword evidence="6" id="KW-0653">Protein transport</keyword>
<feature type="domain" description="ABC transmembrane type-1" evidence="10">
    <location>
        <begin position="88"/>
        <end position="277"/>
    </location>
</feature>
<dbReference type="Gene3D" id="1.10.3720.10">
    <property type="entry name" value="MetI-like"/>
    <property type="match status" value="1"/>
</dbReference>
<dbReference type="GO" id="GO:0015031">
    <property type="term" value="P:protein transport"/>
    <property type="evidence" value="ECO:0007669"/>
    <property type="project" value="UniProtKB-KW"/>
</dbReference>
<name>A0A0M7AEC3_9HYPH</name>
<keyword evidence="2 9" id="KW-0813">Transport</keyword>
<feature type="transmembrane region" description="Helical" evidence="9">
    <location>
        <begin position="137"/>
        <end position="164"/>
    </location>
</feature>
<evidence type="ECO:0000256" key="4">
    <source>
        <dbReference type="ARBA" id="ARBA00022692"/>
    </source>
</evidence>
<evidence type="ECO:0000256" key="2">
    <source>
        <dbReference type="ARBA" id="ARBA00022448"/>
    </source>
</evidence>
<protein>
    <submittedName>
        <fullName evidence="11">Glutathione transport system permease protein GsiD</fullName>
    </submittedName>
</protein>
<keyword evidence="12" id="KW-1185">Reference proteome</keyword>
<gene>
    <name evidence="11" type="primary">gsiD_1</name>
    <name evidence="11" type="ORF">LA5096_00009</name>
</gene>
<dbReference type="SUPFAM" id="SSF161098">
    <property type="entry name" value="MetI-like"/>
    <property type="match status" value="1"/>
</dbReference>
<evidence type="ECO:0000313" key="11">
    <source>
        <dbReference type="EMBL" id="CTQ63550.1"/>
    </source>
</evidence>
<evidence type="ECO:0000256" key="9">
    <source>
        <dbReference type="RuleBase" id="RU363032"/>
    </source>
</evidence>
<comment type="subcellular location">
    <subcellularLocation>
        <location evidence="1 9">Cell membrane</location>
        <topology evidence="1 9">Multi-pass membrane protein</topology>
    </subcellularLocation>
</comment>
<evidence type="ECO:0000256" key="7">
    <source>
        <dbReference type="ARBA" id="ARBA00022989"/>
    </source>
</evidence>
<dbReference type="EMBL" id="CXWC01000001">
    <property type="protein sequence ID" value="CTQ63550.1"/>
    <property type="molecule type" value="Genomic_DNA"/>
</dbReference>
<dbReference type="AlphaFoldDB" id="A0A0M7AEC3"/>
<dbReference type="STRING" id="311410.LA5095_02640"/>
<evidence type="ECO:0000256" key="1">
    <source>
        <dbReference type="ARBA" id="ARBA00004651"/>
    </source>
</evidence>
<dbReference type="PROSITE" id="PS50928">
    <property type="entry name" value="ABC_TM1"/>
    <property type="match status" value="1"/>
</dbReference>
<dbReference type="InterPro" id="IPR000515">
    <property type="entry name" value="MetI-like"/>
</dbReference>
<dbReference type="PANTHER" id="PTHR43386">
    <property type="entry name" value="OLIGOPEPTIDE TRANSPORT SYSTEM PERMEASE PROTEIN APPC"/>
    <property type="match status" value="1"/>
</dbReference>
<evidence type="ECO:0000256" key="3">
    <source>
        <dbReference type="ARBA" id="ARBA00022475"/>
    </source>
</evidence>
<keyword evidence="8 9" id="KW-0472">Membrane</keyword>
<dbReference type="Proteomes" id="UP000049983">
    <property type="component" value="Unassembled WGS sequence"/>
</dbReference>